<protein>
    <submittedName>
        <fullName evidence="1">Uncharacterized protein</fullName>
    </submittedName>
</protein>
<keyword evidence="2" id="KW-1185">Reference proteome</keyword>
<accession>A0A4Q7KFG3</accession>
<dbReference type="EMBL" id="SGWQ01000011">
    <property type="protein sequence ID" value="RZS32700.1"/>
    <property type="molecule type" value="Genomic_DNA"/>
</dbReference>
<name>A0A4Q7KFG3_9PSEU</name>
<evidence type="ECO:0000313" key="2">
    <source>
        <dbReference type="Proteomes" id="UP000294257"/>
    </source>
</evidence>
<sequence length="91" mass="9787">MPPPRYGQGSVAIFDIVGIGDIDPADKPTPITIGRHQAVERRLPAKAICDIVIATSETSRVDVGTVTLSTELERGCEIAYKMARIVEAKLP</sequence>
<evidence type="ECO:0000313" key="1">
    <source>
        <dbReference type="EMBL" id="RZS32700.1"/>
    </source>
</evidence>
<dbReference type="AlphaFoldDB" id="A0A4Q7KFG3"/>
<gene>
    <name evidence="1" type="ORF">EV193_11183</name>
</gene>
<comment type="caution">
    <text evidence="1">The sequence shown here is derived from an EMBL/GenBank/DDBJ whole genome shotgun (WGS) entry which is preliminary data.</text>
</comment>
<organism evidence="1 2">
    <name type="scientific">Herbihabitans rhizosphaerae</name>
    <dbReference type="NCBI Taxonomy" id="1872711"/>
    <lineage>
        <taxon>Bacteria</taxon>
        <taxon>Bacillati</taxon>
        <taxon>Actinomycetota</taxon>
        <taxon>Actinomycetes</taxon>
        <taxon>Pseudonocardiales</taxon>
        <taxon>Pseudonocardiaceae</taxon>
        <taxon>Herbihabitans</taxon>
    </lineage>
</organism>
<proteinExistence type="predicted"/>
<dbReference type="Proteomes" id="UP000294257">
    <property type="component" value="Unassembled WGS sequence"/>
</dbReference>
<reference evidence="1 2" key="1">
    <citation type="submission" date="2019-02" db="EMBL/GenBank/DDBJ databases">
        <title>Genomic Encyclopedia of Type Strains, Phase IV (KMG-IV): sequencing the most valuable type-strain genomes for metagenomic binning, comparative biology and taxonomic classification.</title>
        <authorList>
            <person name="Goeker M."/>
        </authorList>
    </citation>
    <scope>NUCLEOTIDE SEQUENCE [LARGE SCALE GENOMIC DNA]</scope>
    <source>
        <strain evidence="1 2">DSM 101727</strain>
    </source>
</reference>